<dbReference type="HOGENOM" id="CLU_271786_0_0_0"/>
<dbReference type="EMBL" id="CP002281">
    <property type="protein sequence ID" value="ADO83459.1"/>
    <property type="molecule type" value="Genomic_DNA"/>
</dbReference>
<sequence>MRKKIALAAFIIACIYAFGQENLYEESLNQAASSEEISGATDEVEIDLGTETIKSEEGVNLQYGNLKMKAYELQRNKEENKVTANGDVIMEFQEGGAQGKIETRDAEVSLDGEYARFYDSKGYLKVGSLTGAEAPSDRIFFGGETAEYRGGNLTLSNAWFTTDPKITQSDDINSAGYHLGTKEIVIEPDKQVVFKDTDLYIGSKDVLPFTMPWYAVNIRSGSEVPLFPMWGSDDDYGWYTSWGLLYGDSDSKYKGGFAPKFADTMGILVGRWENEYKTDNYGTAKLDVTDALLYKKDSSEEDRWDAEYSHSYNSDKGYLNFTYRNVTENMVSELESIRDDNEDDGYYDSSSSNYIGERPDGGDYMSFVSLDTKLEKLEENEDTSIYGKVKLVEDKDSYKEIVDDRLDDLDYDEEMDSDLFSELGISKGNDDYKMSAYYEYLDDLDAGSTKDDLQSKAENFGFEITDKNNKLTLKYDEKTGDEYRELRSWERDPNLDDIINLSGIYEDDVEYVPWTVSKYSQNDSQNLYLGLGDYEFLDTGLDYKINYSFKTEEKELDVTEDPYRSSTITSNKDNSRDTQYNRFEDVVYEDKKEDRVSMDLSSENFGLTFAAGRTEEEFWDREGIYDYDDYEEGDAYNKYVNESDYYEVGVGKSRLGLGYLGDFGVKYNLRHDQYDVGYNPDTLSYTNGGDETLRHQLTLNLKTDIYDNAQNYSRKADIDLANEFTYYYQDYDYKEGDSDLGDADEAADIRLKNKDRIFQYKDTLTMGVGNTETGYTIDYSNIYDAADEGRKKRDLIKNSLDVKIDDTKIAKIYYNFDEHFTDENESEENFNDLTNRQYGIDYSLGDHKFYYKKEKIDYDIWDMEDTDDSRENISEDIYGYELRNGLDKWQFEFIRGEDYRYNETDDEVDIDVDNQIYSLSYLKGGDVEHYYKGTYEDYVHNEDENDIYSSDVVSFRYEYRDKRFTEEDLKKYGSKETGKDEDELSQEDIEKIRDILEDRESNSLDFNLSSIGDEKMDLGEYKKKFSLYLMFQRNSERYSETGNYWDSMEGVDASLYYSYNRLGIGYEFNQDAEYDSSDDWSETDRDHEISLSAKVGKPSEGWRLKTFVRINEPISGDDSNRETLDGIGVEIGKEKGYYEWAVAMTREYVSSSDDYEWEVALQFTLLTFPNMPIFGFGAENDGENTSPQTYLFDGVNVDDIE</sequence>
<proteinExistence type="predicted"/>
<dbReference type="RefSeq" id="WP_013388126.1">
    <property type="nucleotide sequence ID" value="NC_014632.1"/>
</dbReference>
<dbReference type="STRING" id="572544.Ilyop_1688"/>
<evidence type="ECO:0000313" key="2">
    <source>
        <dbReference type="EMBL" id="ADO83459.1"/>
    </source>
</evidence>
<organism evidence="2 3">
    <name type="scientific">Ilyobacter polytropus (strain ATCC 51220 / DSM 2926 / LMG 16218 / CuHBu1)</name>
    <dbReference type="NCBI Taxonomy" id="572544"/>
    <lineage>
        <taxon>Bacteria</taxon>
        <taxon>Fusobacteriati</taxon>
        <taxon>Fusobacteriota</taxon>
        <taxon>Fusobacteriia</taxon>
        <taxon>Fusobacteriales</taxon>
        <taxon>Fusobacteriaceae</taxon>
        <taxon>Ilyobacter</taxon>
    </lineage>
</organism>
<feature type="chain" id="PRO_5003170252" description="OstA family protein" evidence="1">
    <location>
        <begin position="20"/>
        <end position="1201"/>
    </location>
</feature>
<dbReference type="KEGG" id="ipo:Ilyop_1688"/>
<name>E3HA54_ILYPC</name>
<feature type="signal peptide" evidence="1">
    <location>
        <begin position="1"/>
        <end position="19"/>
    </location>
</feature>
<gene>
    <name evidence="2" type="ordered locus">Ilyop_1688</name>
</gene>
<evidence type="ECO:0000313" key="3">
    <source>
        <dbReference type="Proteomes" id="UP000006875"/>
    </source>
</evidence>
<dbReference type="OrthoDB" id="83366at2"/>
<keyword evidence="1" id="KW-0732">Signal</keyword>
<protein>
    <recommendedName>
        <fullName evidence="4">OstA family protein</fullName>
    </recommendedName>
</protein>
<evidence type="ECO:0000256" key="1">
    <source>
        <dbReference type="SAM" id="SignalP"/>
    </source>
</evidence>
<reference evidence="2 3" key="1">
    <citation type="journal article" date="2010" name="Stand. Genomic Sci.">
        <title>Complete genome sequence of Ilyobacter polytropus type strain (CuHbu1).</title>
        <authorList>
            <person name="Sikorski J."/>
            <person name="Chertkov O."/>
            <person name="Lapidus A."/>
            <person name="Nolan M."/>
            <person name="Lucas S."/>
            <person name="Del Rio T.G."/>
            <person name="Tice H."/>
            <person name="Cheng J.F."/>
            <person name="Tapia R."/>
            <person name="Han C."/>
            <person name="Goodwin L."/>
            <person name="Pitluck S."/>
            <person name="Liolios K."/>
            <person name="Ivanova N."/>
            <person name="Mavromatis K."/>
            <person name="Mikhailova N."/>
            <person name="Pati A."/>
            <person name="Chen A."/>
            <person name="Palaniappan K."/>
            <person name="Land M."/>
            <person name="Hauser L."/>
            <person name="Chang Y.J."/>
            <person name="Jeffries C.D."/>
            <person name="Brambilla E."/>
            <person name="Yasawong M."/>
            <person name="Rohde M."/>
            <person name="Pukall R."/>
            <person name="Spring S."/>
            <person name="Goker M."/>
            <person name="Woyke T."/>
            <person name="Bristow J."/>
            <person name="Eisen J.A."/>
            <person name="Markowitz V."/>
            <person name="Hugenholtz P."/>
            <person name="Kyrpides N.C."/>
            <person name="Klenk H.P."/>
        </authorList>
    </citation>
    <scope>NUCLEOTIDE SEQUENCE [LARGE SCALE GENOMIC DNA]</scope>
    <source>
        <strain evidence="3">ATCC 51220 / DSM 2926 / LMG 16218 / CuHBu1</strain>
    </source>
</reference>
<evidence type="ECO:0008006" key="4">
    <source>
        <dbReference type="Google" id="ProtNLM"/>
    </source>
</evidence>
<dbReference type="eggNOG" id="COG1452">
    <property type="taxonomic scope" value="Bacteria"/>
</dbReference>
<keyword evidence="3" id="KW-1185">Reference proteome</keyword>
<accession>E3HA54</accession>
<dbReference type="AlphaFoldDB" id="E3HA54"/>
<dbReference type="Proteomes" id="UP000006875">
    <property type="component" value="Chromosome"/>
</dbReference>